<sequence length="1544" mass="170825">MINFRLSNGVGPLFYSLVVCTVLAVVTGLGQAVPASPSPESASSGAPDRFLDVVDLGDTESEAEHDFEADESSVADGANGQAARVAHRTDGSTSYLQDLHMTMRVDPARQNYVTLKLWGGDTTSATTIILVDGEQANYQSTADYEPIRTGTGDGAVEGRFFYATSMLPLSSTQGRSTVQITIRTLTSSVDSSRPYYEIYTHTQPWVEPAEGDLTGYEPEPAVAPGMSKEEEQELVDGVRTLQIDLFDSLSTRSDNDANFAMPISRYQDELRFYSEALLMDWSPARTAEEKRAGLERIFQSIDVYTRRYYGDVKSLGSGGHQSDWGGYYAALGEALYIVENLIADDEIYGTAEFEAFLDEPFETETEDGPNSIAGVDWEGGELSRGEAWERVLKANFDFARSRLSYIYNQMMYTYEGAWKAHEGLRVIGSDFYEGKERSHRIVGESLGWEPFLGEEVLVGPEGEDLDVYHSLFQHDQNVVYTDDYLQVIMKGHARSKLDDNGEVVRRRPYGEHYTGITHHGLTRENGYVGNYGESTNYLPSWFFRTLGHEGDEAINDEILKLALRNNHARGQTRYPGVNGNGERVMYMQQVVDDRNTAYPGKIAYGTGVDTGRGLLYASLEQYMAEYEERYAGAEWDEYWEYAREASGWAQQQLMDNQYFNHFGHVRSNHKYDLRLDQTYAYLTETRDDYDRFDSVAARAVLPQTDLDRYTDEELSELGVSREDHEDSYAWVDIDNLFVSVRDGDTRIFGNLHMRNRGFARNGRLHVMEPTHDHIVQVATEGVLQYEDYTLRSPAVEQAMFYDRSTGYDASLALAGELSPIAYQPGVGTTVRDNWNEDTPYSGYPDLISTRYGDYFIAVNTTREVYGNTKTHTVELPAGFTGDTVDDLVSGAELTVDDGTISIEAFTAVILDLATTDVAPEAPDAVDVVVATPGAGGVGLTWRAAAGAESYTISRATREGGRYRTIAEGVTGTSHIDDTRSRAVNVTHYYKVTPVNAVGDGRPSSPVAAQLTVPHTPSLLSTDWRDDLLGTVDAGKTTVDGDTITISGGSGSGFGGGDDSVLDERGRPDSMVLVSTLAQGSVSVSAQLTAGQDAARGVMLRDELADVARYVYLGVGADGNLTFGTRNRLTQADISETHLKIDPRDLTPRSPYTVPLDGEYAAEEYPYVRLVRLADSHTVLAQASADGQHWQQLGTQKVPMVDVINAGVVATDEASFDDVAVEPVDDELPLVTGWFNEQSGTIRWTKPTHAYAFDLYRTRDPELARTDPRDDDAWELVAGGVRSWSHEDVVYGGEMYYKVVARYVDGRTTVSPEPARIAGDSLESVVREARSLDPEDFTAVSWAAFDAEITAVEEVMDDPGADEGALIKRVYDAYDLLVAVYRDSFEESDPDVWAPSGSAPSTYTRTIDDSYGRTGQRSLHFTSTDTTYDASHNLWFRSNKGGSPITATPGTTYKVSFWYQLSDYEHGSGVGAYYFIRSYSGGSGVGTDQRNWIRAEDTAPGEWRYFEREYTTEGGSVDNVVIDFGFRGSSGEFRVDDLRVEPVEE</sequence>
<protein>
    <submittedName>
        <fullName evidence="3">Tat pathway signal protein</fullName>
    </submittedName>
</protein>
<keyword evidence="2" id="KW-0472">Membrane</keyword>
<reference evidence="3 4" key="1">
    <citation type="submission" date="2019-11" db="EMBL/GenBank/DDBJ databases">
        <authorList>
            <person name="Li X.-J."/>
            <person name="Feng X.-M."/>
        </authorList>
    </citation>
    <scope>NUCLEOTIDE SEQUENCE [LARGE SCALE GENOMIC DNA]</scope>
    <source>
        <strain evidence="3 4">XMNu-373</strain>
    </source>
</reference>
<organism evidence="3 4">
    <name type="scientific">Phytoactinopolyspora mesophila</name>
    <dbReference type="NCBI Taxonomy" id="2650750"/>
    <lineage>
        <taxon>Bacteria</taxon>
        <taxon>Bacillati</taxon>
        <taxon>Actinomycetota</taxon>
        <taxon>Actinomycetes</taxon>
        <taxon>Jiangellales</taxon>
        <taxon>Jiangellaceae</taxon>
        <taxon>Phytoactinopolyspora</taxon>
    </lineage>
</organism>
<dbReference type="EMBL" id="WLZY01000002">
    <property type="protein sequence ID" value="NDL57200.1"/>
    <property type="molecule type" value="Genomic_DNA"/>
</dbReference>
<feature type="transmembrane region" description="Helical" evidence="2">
    <location>
        <begin position="12"/>
        <end position="33"/>
    </location>
</feature>
<evidence type="ECO:0000256" key="2">
    <source>
        <dbReference type="SAM" id="Phobius"/>
    </source>
</evidence>
<feature type="compositionally biased region" description="Acidic residues" evidence="1">
    <location>
        <begin position="61"/>
        <end position="73"/>
    </location>
</feature>
<feature type="region of interest" description="Disordered" evidence="1">
    <location>
        <begin position="61"/>
        <end position="80"/>
    </location>
</feature>
<gene>
    <name evidence="3" type="ORF">F7O44_08975</name>
</gene>
<dbReference type="Proteomes" id="UP000460435">
    <property type="component" value="Unassembled WGS sequence"/>
</dbReference>
<dbReference type="SUPFAM" id="SSF49785">
    <property type="entry name" value="Galactose-binding domain-like"/>
    <property type="match status" value="1"/>
</dbReference>
<evidence type="ECO:0000313" key="3">
    <source>
        <dbReference type="EMBL" id="NDL57200.1"/>
    </source>
</evidence>
<dbReference type="Gene3D" id="2.60.40.10">
    <property type="entry name" value="Immunoglobulins"/>
    <property type="match status" value="1"/>
</dbReference>
<dbReference type="SUPFAM" id="SSF49265">
    <property type="entry name" value="Fibronectin type III"/>
    <property type="match status" value="1"/>
</dbReference>
<dbReference type="Gene3D" id="2.60.120.260">
    <property type="entry name" value="Galactose-binding domain-like"/>
    <property type="match status" value="1"/>
</dbReference>
<evidence type="ECO:0000256" key="1">
    <source>
        <dbReference type="SAM" id="MobiDB-lite"/>
    </source>
</evidence>
<proteinExistence type="predicted"/>
<keyword evidence="2" id="KW-1133">Transmembrane helix</keyword>
<dbReference type="InterPro" id="IPR008979">
    <property type="entry name" value="Galactose-bd-like_sf"/>
</dbReference>
<dbReference type="RefSeq" id="WP_162449866.1">
    <property type="nucleotide sequence ID" value="NZ_WLZY01000002.1"/>
</dbReference>
<comment type="caution">
    <text evidence="3">The sequence shown here is derived from an EMBL/GenBank/DDBJ whole genome shotgun (WGS) entry which is preliminary data.</text>
</comment>
<evidence type="ECO:0000313" key="4">
    <source>
        <dbReference type="Proteomes" id="UP000460435"/>
    </source>
</evidence>
<keyword evidence="4" id="KW-1185">Reference proteome</keyword>
<keyword evidence="2" id="KW-0812">Transmembrane</keyword>
<dbReference type="InterPro" id="IPR036116">
    <property type="entry name" value="FN3_sf"/>
</dbReference>
<name>A0A7K3M1T1_9ACTN</name>
<dbReference type="GO" id="GO:0005975">
    <property type="term" value="P:carbohydrate metabolic process"/>
    <property type="evidence" value="ECO:0007669"/>
    <property type="project" value="UniProtKB-ARBA"/>
</dbReference>
<dbReference type="InterPro" id="IPR013783">
    <property type="entry name" value="Ig-like_fold"/>
</dbReference>
<accession>A0A7K3M1T1</accession>